<dbReference type="FunFam" id="1.20.1250.20:FF:000099">
    <property type="entry name" value="Hippocampus abundant gene transcript 1"/>
    <property type="match status" value="1"/>
</dbReference>
<feature type="transmembrane region" description="Helical" evidence="12">
    <location>
        <begin position="79"/>
        <end position="96"/>
    </location>
</feature>
<evidence type="ECO:0000256" key="9">
    <source>
        <dbReference type="ARBA" id="ARBA00072391"/>
    </source>
</evidence>
<evidence type="ECO:0000256" key="5">
    <source>
        <dbReference type="ARBA" id="ARBA00022989"/>
    </source>
</evidence>
<dbReference type="PROSITE" id="PS00216">
    <property type="entry name" value="SUGAR_TRANSPORT_1"/>
    <property type="match status" value="1"/>
</dbReference>
<evidence type="ECO:0000313" key="15">
    <source>
        <dbReference type="Proteomes" id="UP000008672"/>
    </source>
</evidence>
<dbReference type="KEGG" id="lcm:102356861"/>
<dbReference type="PRINTS" id="PR01035">
    <property type="entry name" value="TCRTETA"/>
</dbReference>
<dbReference type="EMBL" id="AFYH01120116">
    <property type="status" value="NOT_ANNOTATED_CDS"/>
    <property type="molecule type" value="Genomic_DNA"/>
</dbReference>
<dbReference type="EMBL" id="AFYH01120114">
    <property type="status" value="NOT_ANNOTATED_CDS"/>
    <property type="molecule type" value="Genomic_DNA"/>
</dbReference>
<reference evidence="14" key="3">
    <citation type="submission" date="2025-09" db="UniProtKB">
        <authorList>
            <consortium name="Ensembl"/>
        </authorList>
    </citation>
    <scope>IDENTIFICATION</scope>
</reference>
<dbReference type="PANTHER" id="PTHR23504">
    <property type="entry name" value="MAJOR FACILITATOR SUPERFAMILY DOMAIN-CONTAINING PROTEIN 10"/>
    <property type="match status" value="1"/>
</dbReference>
<keyword evidence="8" id="KW-0325">Glycoprotein</keyword>
<evidence type="ECO:0000256" key="11">
    <source>
        <dbReference type="SAM" id="MobiDB-lite"/>
    </source>
</evidence>
<evidence type="ECO:0000256" key="1">
    <source>
        <dbReference type="ARBA" id="ARBA00004141"/>
    </source>
</evidence>
<feature type="transmembrane region" description="Helical" evidence="12">
    <location>
        <begin position="405"/>
        <end position="422"/>
    </location>
</feature>
<dbReference type="eggNOG" id="KOG2816">
    <property type="taxonomic scope" value="Eukaryota"/>
</dbReference>
<evidence type="ECO:0000256" key="7">
    <source>
        <dbReference type="ARBA" id="ARBA00023136"/>
    </source>
</evidence>
<feature type="transmembrane region" description="Helical" evidence="12">
    <location>
        <begin position="252"/>
        <end position="276"/>
    </location>
</feature>
<evidence type="ECO:0000256" key="8">
    <source>
        <dbReference type="ARBA" id="ARBA00023180"/>
    </source>
</evidence>
<dbReference type="EMBL" id="AFYH01120113">
    <property type="status" value="NOT_ANNOTATED_CDS"/>
    <property type="molecule type" value="Genomic_DNA"/>
</dbReference>
<evidence type="ECO:0000256" key="12">
    <source>
        <dbReference type="SAM" id="Phobius"/>
    </source>
</evidence>
<feature type="transmembrane region" description="Helical" evidence="12">
    <location>
        <begin position="311"/>
        <end position="333"/>
    </location>
</feature>
<keyword evidence="5 12" id="KW-1133">Transmembrane helix</keyword>
<feature type="transmembrane region" description="Helical" evidence="12">
    <location>
        <begin position="134"/>
        <end position="158"/>
    </location>
</feature>
<feature type="region of interest" description="Disordered" evidence="11">
    <location>
        <begin position="428"/>
        <end position="467"/>
    </location>
</feature>
<name>H3AC81_LATCH</name>
<evidence type="ECO:0000256" key="6">
    <source>
        <dbReference type="ARBA" id="ARBA00022990"/>
    </source>
</evidence>
<keyword evidence="4 12" id="KW-0812">Transmembrane</keyword>
<dbReference type="PANTHER" id="PTHR23504:SF32">
    <property type="entry name" value="HIPPOCAMPUS ABUNDANT TRANSCRIPT-LIKE PROTEIN 1"/>
    <property type="match status" value="1"/>
</dbReference>
<proteinExistence type="inferred from homology"/>
<reference evidence="15" key="1">
    <citation type="submission" date="2011-08" db="EMBL/GenBank/DDBJ databases">
        <title>The draft genome of Latimeria chalumnae.</title>
        <authorList>
            <person name="Di Palma F."/>
            <person name="Alfoldi J."/>
            <person name="Johnson J."/>
            <person name="Berlin A."/>
            <person name="Gnerre S."/>
            <person name="Jaffe D."/>
            <person name="MacCallum I."/>
            <person name="Young S."/>
            <person name="Walker B.J."/>
            <person name="Lander E."/>
            <person name="Lindblad-Toh K."/>
        </authorList>
    </citation>
    <scope>NUCLEOTIDE SEQUENCE [LARGE SCALE GENOMIC DNA]</scope>
    <source>
        <strain evidence="15">Wild caught</strain>
    </source>
</reference>
<dbReference type="Ensembl" id="ENSLACT00000007312.1">
    <property type="protein sequence ID" value="ENSLACP00000007252.1"/>
    <property type="gene ID" value="ENSLACG00000006432.1"/>
</dbReference>
<feature type="transmembrane region" description="Helical" evidence="12">
    <location>
        <begin position="164"/>
        <end position="184"/>
    </location>
</feature>
<dbReference type="EMBL" id="AFYH01120119">
    <property type="status" value="NOT_ANNOTATED_CDS"/>
    <property type="molecule type" value="Genomic_DNA"/>
</dbReference>
<dbReference type="EMBL" id="AFYH01120120">
    <property type="status" value="NOT_ANNOTATED_CDS"/>
    <property type="molecule type" value="Genomic_DNA"/>
</dbReference>
<dbReference type="Gene3D" id="1.20.1250.20">
    <property type="entry name" value="MFS general substrate transporter like domains"/>
    <property type="match status" value="1"/>
</dbReference>
<comment type="similarity">
    <text evidence="2">Belongs to the major facilitator superfamily.</text>
</comment>
<organism evidence="14 15">
    <name type="scientific">Latimeria chalumnae</name>
    <name type="common">Coelacanth</name>
    <dbReference type="NCBI Taxonomy" id="7897"/>
    <lineage>
        <taxon>Eukaryota</taxon>
        <taxon>Metazoa</taxon>
        <taxon>Chordata</taxon>
        <taxon>Craniata</taxon>
        <taxon>Vertebrata</taxon>
        <taxon>Euteleostomi</taxon>
        <taxon>Coelacanthiformes</taxon>
        <taxon>Coelacanthidae</taxon>
        <taxon>Latimeria</taxon>
    </lineage>
</organism>
<evidence type="ECO:0000256" key="2">
    <source>
        <dbReference type="ARBA" id="ARBA00008335"/>
    </source>
</evidence>
<dbReference type="InterPro" id="IPR036259">
    <property type="entry name" value="MFS_trans_sf"/>
</dbReference>
<dbReference type="CDD" id="cd17387">
    <property type="entry name" value="MFS_MFSD14"/>
    <property type="match status" value="1"/>
</dbReference>
<feature type="domain" description="Major facilitator superfamily (MFS) profile" evidence="13">
    <location>
        <begin position="11"/>
        <end position="427"/>
    </location>
</feature>
<dbReference type="STRING" id="7897.ENSLACP00000007252"/>
<evidence type="ECO:0000256" key="10">
    <source>
        <dbReference type="ARBA" id="ARBA00079798"/>
    </source>
</evidence>
<evidence type="ECO:0000313" key="14">
    <source>
        <dbReference type="Ensembl" id="ENSLACP00000007252.1"/>
    </source>
</evidence>
<dbReference type="FunCoup" id="H3AC81">
    <property type="interactions" value="1029"/>
</dbReference>
<feature type="transmembrane region" description="Helical" evidence="12">
    <location>
        <begin position="221"/>
        <end position="246"/>
    </location>
</feature>
<keyword evidence="15" id="KW-1185">Reference proteome</keyword>
<dbReference type="EMBL" id="AFYH01120118">
    <property type="status" value="NOT_ANNOTATED_CDS"/>
    <property type="molecule type" value="Genomic_DNA"/>
</dbReference>
<sequence>MLTQQGIGRPNVYHAVIVIFLEFFAWGLLTTPMLTVLHETFPQHTFLMNGLIQGVKGFLSFMSAPLIGALSDVWGRKSFLLLTVFFTCAPIPLMRISPWWYFAMISVSGIFSVTFSVIFAYVADITQEHERSTAYGLVSATFAASLVTSPAIGAYLSANYSDNLVVLVATIVALLDICFILLAVPESLPEKMRPASWGAPISWEQADPFASLKKVGKDSTVLLICITVFLSYLPEAGQYSSFFIYLRQVIGFTSVSIAAFIAVVGILSIIAQTVFLSILMRSIGNKNTVLLGLGFQMLQLAWYGFGSQPWMMWAAGAVAAMSSITFPAVSALVSKSAESDQQGVVQGMITGIRGLCNGLGPALYGFIFFLFHVELNEIETVQSSDKTTAMQDPSDERAIIPGPPFLFGACAVLLAFLVALFIPEHSSLSGKTSSARKHSNSVSSTQGNIPDRGSDEDIEPLLQDSTV</sequence>
<feature type="transmembrane region" description="Helical" evidence="12">
    <location>
        <begin position="288"/>
        <end position="305"/>
    </location>
</feature>
<comment type="subcellular location">
    <subcellularLocation>
        <location evidence="1">Membrane</location>
        <topology evidence="1">Multi-pass membrane protein</topology>
    </subcellularLocation>
</comment>
<dbReference type="InParanoid" id="H3AC81"/>
<dbReference type="Pfam" id="PF07690">
    <property type="entry name" value="MFS_1"/>
    <property type="match status" value="1"/>
</dbReference>
<dbReference type="Proteomes" id="UP000008672">
    <property type="component" value="Unassembled WGS sequence"/>
</dbReference>
<dbReference type="EMBL" id="AFYH01120117">
    <property type="status" value="NOT_ANNOTATED_CDS"/>
    <property type="molecule type" value="Genomic_DNA"/>
</dbReference>
<dbReference type="InterPro" id="IPR020846">
    <property type="entry name" value="MFS_dom"/>
</dbReference>
<dbReference type="PROSITE" id="PS50850">
    <property type="entry name" value="MFS"/>
    <property type="match status" value="1"/>
</dbReference>
<dbReference type="EMBL" id="AFYH01120115">
    <property type="status" value="NOT_ANNOTATED_CDS"/>
    <property type="molecule type" value="Genomic_DNA"/>
</dbReference>
<feature type="transmembrane region" description="Helical" evidence="12">
    <location>
        <begin position="12"/>
        <end position="34"/>
    </location>
</feature>
<dbReference type="OrthoDB" id="419616at2759"/>
<dbReference type="InterPro" id="IPR011701">
    <property type="entry name" value="MFS"/>
</dbReference>
<protein>
    <recommendedName>
        <fullName evidence="9">Hippocampus abundant transcript 1 protein</fullName>
    </recommendedName>
    <alternativeName>
        <fullName evidence="10">Major facilitator superfamily domain-containing 14A</fullName>
    </alternativeName>
</protein>
<dbReference type="SUPFAM" id="SSF103473">
    <property type="entry name" value="MFS general substrate transporter"/>
    <property type="match status" value="1"/>
</dbReference>
<feature type="transmembrane region" description="Helical" evidence="12">
    <location>
        <begin position="102"/>
        <end position="122"/>
    </location>
</feature>
<dbReference type="GeneTree" id="ENSGT00940000156081"/>
<evidence type="ECO:0000259" key="13">
    <source>
        <dbReference type="PROSITE" id="PS50850"/>
    </source>
</evidence>
<feature type="transmembrane region" description="Helical" evidence="12">
    <location>
        <begin position="354"/>
        <end position="373"/>
    </location>
</feature>
<reference evidence="14" key="2">
    <citation type="submission" date="2025-08" db="UniProtKB">
        <authorList>
            <consortium name="Ensembl"/>
        </authorList>
    </citation>
    <scope>IDENTIFICATION</scope>
</reference>
<dbReference type="GO" id="GO:0022857">
    <property type="term" value="F:transmembrane transporter activity"/>
    <property type="evidence" value="ECO:0007669"/>
    <property type="project" value="InterPro"/>
</dbReference>
<evidence type="ECO:0000256" key="4">
    <source>
        <dbReference type="ARBA" id="ARBA00022692"/>
    </source>
</evidence>
<dbReference type="OMA" id="LELMWYG"/>
<dbReference type="InterPro" id="IPR005829">
    <property type="entry name" value="Sugar_transporter_CS"/>
</dbReference>
<keyword evidence="6" id="KW-0007">Acetylation</keyword>
<accession>H3AC81</accession>
<dbReference type="AlphaFoldDB" id="H3AC81"/>
<dbReference type="InterPro" id="IPR001958">
    <property type="entry name" value="Tet-R_TetA/multi-R_MdtG-like"/>
</dbReference>
<dbReference type="HOGENOM" id="CLU_001265_10_5_1"/>
<feature type="transmembrane region" description="Helical" evidence="12">
    <location>
        <begin position="46"/>
        <end position="67"/>
    </location>
</feature>
<keyword evidence="7 12" id="KW-0472">Membrane</keyword>
<gene>
    <name evidence="14" type="primary">MFSD14B</name>
</gene>
<dbReference type="GO" id="GO:0016020">
    <property type="term" value="C:membrane"/>
    <property type="evidence" value="ECO:0007669"/>
    <property type="project" value="UniProtKB-SubCell"/>
</dbReference>
<evidence type="ECO:0000256" key="3">
    <source>
        <dbReference type="ARBA" id="ARBA00022448"/>
    </source>
</evidence>
<keyword evidence="3" id="KW-0813">Transport</keyword>